<dbReference type="CDD" id="cd00771">
    <property type="entry name" value="ThrRS_core"/>
    <property type="match status" value="1"/>
</dbReference>
<evidence type="ECO:0000256" key="12">
    <source>
        <dbReference type="ARBA" id="ARBA00049515"/>
    </source>
</evidence>
<dbReference type="STRING" id="28573.A0A0U1M383"/>
<feature type="compositionally biased region" description="Low complexity" evidence="13">
    <location>
        <begin position="49"/>
        <end position="79"/>
    </location>
</feature>
<evidence type="ECO:0000256" key="2">
    <source>
        <dbReference type="ARBA" id="ARBA00008226"/>
    </source>
</evidence>
<dbReference type="Pfam" id="PF03129">
    <property type="entry name" value="HGTP_anticodon"/>
    <property type="match status" value="1"/>
</dbReference>
<keyword evidence="9" id="KW-0496">Mitochondrion</keyword>
<sequence length="549" mass="61179">MRSTCLSLCRRQQLVHSAAPSWRLYNRLSARSCSCHAGPVRLSTQSRQSTAPPSVSASSSPWRRNASGSSSSTQSSALSVDHRALGTEQELFTSSPYSPGSPLFLPNGTHVVNKLVDFLRAQYRQYGFQEVLTPNIYKKSLWEISGHWQNYKEDMYEVRGRGATGETGGEIGEDESYGLKPMNCPGHCLLFKSQKHSYRQLPVRYADFSPLHRNEISGSLSGLTRVRRFHQDDGHIFCRPQQIKQEISLALGFVDMVMQTFKLGSYRLMLSTRPEKDYIGSLELWDSAESQLRDALESSGRAWELNEGDGAFYGPKIDIQLQDANGKYFQLSTIQLDLNLPQRFGLEYQVGEGEEEFDVQNPGKATPVMIHRAVFGSLERFLAILIERYAGRWPFWLSPRQCIILTVHQNQEVLDLAGQAAAKISGFRALSPTFGSEQDPQPPTPLASTDPTFLVDIDNSNDSLGKKVARAKKLKYNLIFVVGQKNLADQSIEVDIDGQLKSCDDEGAAKLRGLLAGVGADSSAQNGRSIKMKIEDVHPLLAQLEKHFV</sequence>
<evidence type="ECO:0000256" key="7">
    <source>
        <dbReference type="ARBA" id="ARBA00022917"/>
    </source>
</evidence>
<evidence type="ECO:0000256" key="6">
    <source>
        <dbReference type="ARBA" id="ARBA00022840"/>
    </source>
</evidence>
<protein>
    <recommendedName>
        <fullName evidence="3">threonine--tRNA ligase</fullName>
        <ecNumber evidence="3">6.1.1.3</ecNumber>
    </recommendedName>
    <alternativeName>
        <fullName evidence="11">Threonyl-tRNA synthetase</fullName>
    </alternativeName>
</protein>
<dbReference type="GO" id="GO:0070159">
    <property type="term" value="P:mitochondrial threonyl-tRNA aminoacylation"/>
    <property type="evidence" value="ECO:0007669"/>
    <property type="project" value="EnsemblFungi"/>
</dbReference>
<dbReference type="InterPro" id="IPR002320">
    <property type="entry name" value="Thr-tRNA-ligase_IIa"/>
</dbReference>
<keyword evidence="8" id="KW-0809">Transit peptide</keyword>
<evidence type="ECO:0000313" key="15">
    <source>
        <dbReference type="EMBL" id="CRG89496.1"/>
    </source>
</evidence>
<dbReference type="PRINTS" id="PR01047">
    <property type="entry name" value="TRNASYNTHTHR"/>
</dbReference>
<keyword evidence="4" id="KW-0436">Ligase</keyword>
<dbReference type="Gene3D" id="3.40.50.800">
    <property type="entry name" value="Anticodon-binding domain"/>
    <property type="match status" value="1"/>
</dbReference>
<evidence type="ECO:0000256" key="8">
    <source>
        <dbReference type="ARBA" id="ARBA00022946"/>
    </source>
</evidence>
<keyword evidence="7" id="KW-0648">Protein biosynthesis</keyword>
<dbReference type="GO" id="GO:0005759">
    <property type="term" value="C:mitochondrial matrix"/>
    <property type="evidence" value="ECO:0007669"/>
    <property type="project" value="UniProtKB-SubCell"/>
</dbReference>
<evidence type="ECO:0000256" key="5">
    <source>
        <dbReference type="ARBA" id="ARBA00022741"/>
    </source>
</evidence>
<dbReference type="InterPro" id="IPR036621">
    <property type="entry name" value="Anticodon-bd_dom_sf"/>
</dbReference>
<evidence type="ECO:0000256" key="1">
    <source>
        <dbReference type="ARBA" id="ARBA00004305"/>
    </source>
</evidence>
<comment type="subcellular location">
    <subcellularLocation>
        <location evidence="1">Mitochondrion matrix</location>
    </subcellularLocation>
</comment>
<keyword evidence="5" id="KW-0547">Nucleotide-binding</keyword>
<dbReference type="EC" id="6.1.1.3" evidence="3"/>
<proteinExistence type="inferred from homology"/>
<dbReference type="InterPro" id="IPR006195">
    <property type="entry name" value="aa-tRNA-synth_II"/>
</dbReference>
<dbReference type="Pfam" id="PF00587">
    <property type="entry name" value="tRNA-synt_2b"/>
    <property type="match status" value="1"/>
</dbReference>
<gene>
    <name evidence="15" type="ORF">PISL3812_06532</name>
</gene>
<dbReference type="SUPFAM" id="SSF55681">
    <property type="entry name" value="Class II aaRS and biotin synthetases"/>
    <property type="match status" value="1"/>
</dbReference>
<evidence type="ECO:0000256" key="3">
    <source>
        <dbReference type="ARBA" id="ARBA00013163"/>
    </source>
</evidence>
<dbReference type="PROSITE" id="PS50862">
    <property type="entry name" value="AA_TRNA_LIGASE_II"/>
    <property type="match status" value="1"/>
</dbReference>
<dbReference type="GO" id="GO:0004829">
    <property type="term" value="F:threonine-tRNA ligase activity"/>
    <property type="evidence" value="ECO:0007669"/>
    <property type="project" value="UniProtKB-EC"/>
</dbReference>
<evidence type="ECO:0000256" key="13">
    <source>
        <dbReference type="SAM" id="MobiDB-lite"/>
    </source>
</evidence>
<dbReference type="AlphaFoldDB" id="A0A0U1M383"/>
<comment type="similarity">
    <text evidence="2">Belongs to the class-II aminoacyl-tRNA synthetase family.</text>
</comment>
<dbReference type="Gene3D" id="3.30.930.10">
    <property type="entry name" value="Bira Bifunctional Protein, Domain 2"/>
    <property type="match status" value="1"/>
</dbReference>
<feature type="domain" description="Aminoacyl-transfer RNA synthetases class-II family profile" evidence="14">
    <location>
        <begin position="106"/>
        <end position="394"/>
    </location>
</feature>
<evidence type="ECO:0000256" key="9">
    <source>
        <dbReference type="ARBA" id="ARBA00023128"/>
    </source>
</evidence>
<keyword evidence="10" id="KW-0030">Aminoacyl-tRNA synthetase</keyword>
<dbReference type="InterPro" id="IPR004154">
    <property type="entry name" value="Anticodon-bd"/>
</dbReference>
<evidence type="ECO:0000259" key="14">
    <source>
        <dbReference type="PROSITE" id="PS50862"/>
    </source>
</evidence>
<feature type="region of interest" description="Disordered" evidence="13">
    <location>
        <begin position="42"/>
        <end position="80"/>
    </location>
</feature>
<dbReference type="OMA" id="SCKGHPL"/>
<keyword evidence="6" id="KW-0067">ATP-binding</keyword>
<evidence type="ECO:0000256" key="10">
    <source>
        <dbReference type="ARBA" id="ARBA00023146"/>
    </source>
</evidence>
<dbReference type="SUPFAM" id="SSF52954">
    <property type="entry name" value="Class II aaRS ABD-related"/>
    <property type="match status" value="1"/>
</dbReference>
<keyword evidence="16" id="KW-1185">Reference proteome</keyword>
<dbReference type="OrthoDB" id="5423599at2759"/>
<comment type="catalytic activity">
    <reaction evidence="12">
        <text>tRNA(Thr) + L-threonine + ATP = L-threonyl-tRNA(Thr) + AMP + diphosphate + H(+)</text>
        <dbReference type="Rhea" id="RHEA:24624"/>
        <dbReference type="Rhea" id="RHEA-COMP:9670"/>
        <dbReference type="Rhea" id="RHEA-COMP:9704"/>
        <dbReference type="ChEBI" id="CHEBI:15378"/>
        <dbReference type="ChEBI" id="CHEBI:30616"/>
        <dbReference type="ChEBI" id="CHEBI:33019"/>
        <dbReference type="ChEBI" id="CHEBI:57926"/>
        <dbReference type="ChEBI" id="CHEBI:78442"/>
        <dbReference type="ChEBI" id="CHEBI:78534"/>
        <dbReference type="ChEBI" id="CHEBI:456215"/>
        <dbReference type="EC" id="6.1.1.3"/>
    </reaction>
</comment>
<organism evidence="15 16">
    <name type="scientific">Talaromyces islandicus</name>
    <name type="common">Penicillium islandicum</name>
    <dbReference type="NCBI Taxonomy" id="28573"/>
    <lineage>
        <taxon>Eukaryota</taxon>
        <taxon>Fungi</taxon>
        <taxon>Dikarya</taxon>
        <taxon>Ascomycota</taxon>
        <taxon>Pezizomycotina</taxon>
        <taxon>Eurotiomycetes</taxon>
        <taxon>Eurotiomycetidae</taxon>
        <taxon>Eurotiales</taxon>
        <taxon>Trichocomaceae</taxon>
        <taxon>Talaromyces</taxon>
        <taxon>Talaromyces sect. Islandici</taxon>
    </lineage>
</organism>
<dbReference type="InterPro" id="IPR045864">
    <property type="entry name" value="aa-tRNA-synth_II/BPL/LPL"/>
</dbReference>
<dbReference type="InterPro" id="IPR002314">
    <property type="entry name" value="aa-tRNA-synt_IIb"/>
</dbReference>
<evidence type="ECO:0000256" key="4">
    <source>
        <dbReference type="ARBA" id="ARBA00022598"/>
    </source>
</evidence>
<dbReference type="PANTHER" id="PTHR11451:SF50">
    <property type="entry name" value="THREONINE--TRNA LIGASE, MITOCHONDRIAL"/>
    <property type="match status" value="1"/>
</dbReference>
<accession>A0A0U1M383</accession>
<dbReference type="GO" id="GO:0005524">
    <property type="term" value="F:ATP binding"/>
    <property type="evidence" value="ECO:0007669"/>
    <property type="project" value="UniProtKB-KW"/>
</dbReference>
<dbReference type="FunFam" id="3.30.930.10:FF:000039">
    <property type="entry name" value="Threonyl-tRNA synthetase, mitochondrial"/>
    <property type="match status" value="1"/>
</dbReference>
<feature type="region of interest" description="Disordered" evidence="13">
    <location>
        <begin position="432"/>
        <end position="451"/>
    </location>
</feature>
<dbReference type="Proteomes" id="UP000054383">
    <property type="component" value="Unassembled WGS sequence"/>
</dbReference>
<dbReference type="EMBL" id="CVMT01000006">
    <property type="protein sequence ID" value="CRG89496.1"/>
    <property type="molecule type" value="Genomic_DNA"/>
</dbReference>
<reference evidence="15 16" key="1">
    <citation type="submission" date="2015-04" db="EMBL/GenBank/DDBJ databases">
        <authorList>
            <person name="Syromyatnikov M.Y."/>
            <person name="Popov V.N."/>
        </authorList>
    </citation>
    <scope>NUCLEOTIDE SEQUENCE [LARGE SCALE GENOMIC DNA]</scope>
    <source>
        <strain evidence="15">WF-38-12</strain>
    </source>
</reference>
<evidence type="ECO:0000313" key="16">
    <source>
        <dbReference type="Proteomes" id="UP000054383"/>
    </source>
</evidence>
<dbReference type="PANTHER" id="PTHR11451">
    <property type="entry name" value="THREONINE-TRNA LIGASE"/>
    <property type="match status" value="1"/>
</dbReference>
<evidence type="ECO:0000256" key="11">
    <source>
        <dbReference type="ARBA" id="ARBA00031900"/>
    </source>
</evidence>
<dbReference type="InterPro" id="IPR033728">
    <property type="entry name" value="ThrRS_core"/>
</dbReference>
<name>A0A0U1M383_TALIS</name>
<dbReference type="NCBIfam" id="TIGR00418">
    <property type="entry name" value="thrS"/>
    <property type="match status" value="1"/>
</dbReference>